<evidence type="ECO:0000313" key="1">
    <source>
        <dbReference type="EMBL" id="QOI71398.1"/>
    </source>
</evidence>
<sequence>MNKKAKKRIFNTVIETSSEHCIAAGGSTVKY</sequence>
<dbReference type="EMBL" id="MT939486">
    <property type="protein sequence ID" value="QOI71398.1"/>
    <property type="molecule type" value="Genomic_DNA"/>
</dbReference>
<gene>
    <name evidence="1" type="ORF">pEaSNUABM12_00481</name>
</gene>
<proteinExistence type="predicted"/>
<evidence type="ECO:0000313" key="2">
    <source>
        <dbReference type="Proteomes" id="UP000594095"/>
    </source>
</evidence>
<name>A0A7L8ZMG8_9CAUD</name>
<dbReference type="Proteomes" id="UP000594095">
    <property type="component" value="Genome"/>
</dbReference>
<protein>
    <submittedName>
        <fullName evidence="1">Uncharacterized protein</fullName>
    </submittedName>
</protein>
<accession>A0A7L8ZMG8</accession>
<organism evidence="1 2">
    <name type="scientific">Erwinia phage pEa_SNUABM_12</name>
    <dbReference type="NCBI Taxonomy" id="2768773"/>
    <lineage>
        <taxon>Viruses</taxon>
        <taxon>Duplodnaviria</taxon>
        <taxon>Heunggongvirae</taxon>
        <taxon>Uroviricota</taxon>
        <taxon>Caudoviricetes</taxon>
        <taxon>Eneladusvirus</taxon>
        <taxon>Eneladusvirus BF</taxon>
    </lineage>
</organism>
<reference evidence="1 2" key="1">
    <citation type="submission" date="2020-08" db="EMBL/GenBank/DDBJ databases">
        <title>Complete genome sequence of Erwinia phage pEa_SNUABM_12.</title>
        <authorList>
            <person name="Kim S.G."/>
            <person name="Lee S.B."/>
            <person name="Park S.C."/>
        </authorList>
    </citation>
    <scope>NUCLEOTIDE SEQUENCE [LARGE SCALE GENOMIC DNA]</scope>
</reference>